<sequence length="126" mass="13886">MPKLLRLSYVTRYQYRTPPVHLAVPVTAPLETALGRLKICFRPSQARAHAPKVSPACAVPANHPKGIPPSHRRDTKSPCAGYQLQLVMGKYCPGNAAKRRPWFKQGPSQNTVADLGTEPCASKYRP</sequence>
<comment type="caution">
    <text evidence="3">The sequence shown here is derived from an EMBL/GenBank/DDBJ whole genome shotgun (WGS) entry which is preliminary data.</text>
</comment>
<dbReference type="AlphaFoldDB" id="A0A2N5SIP4"/>
<evidence type="ECO:0000313" key="5">
    <source>
        <dbReference type="Proteomes" id="UP000235392"/>
    </source>
</evidence>
<gene>
    <name evidence="3" type="ORF">PCANC_15540</name>
    <name evidence="2" type="ORF">PCASD_23766</name>
</gene>
<dbReference type="Proteomes" id="UP000235392">
    <property type="component" value="Unassembled WGS sequence"/>
</dbReference>
<evidence type="ECO:0000256" key="1">
    <source>
        <dbReference type="SAM" id="MobiDB-lite"/>
    </source>
</evidence>
<feature type="region of interest" description="Disordered" evidence="1">
    <location>
        <begin position="99"/>
        <end position="126"/>
    </location>
</feature>
<feature type="region of interest" description="Disordered" evidence="1">
    <location>
        <begin position="52"/>
        <end position="76"/>
    </location>
</feature>
<dbReference type="EMBL" id="PGCI01001041">
    <property type="protein sequence ID" value="PLW08855.1"/>
    <property type="molecule type" value="Genomic_DNA"/>
</dbReference>
<dbReference type="EMBL" id="PGCJ01000960">
    <property type="protein sequence ID" value="PLW13118.1"/>
    <property type="molecule type" value="Genomic_DNA"/>
</dbReference>
<keyword evidence="4" id="KW-1185">Reference proteome</keyword>
<proteinExistence type="predicted"/>
<accession>A0A2N5SIP4</accession>
<name>A0A2N5SIP4_9BASI</name>
<dbReference type="Proteomes" id="UP000235388">
    <property type="component" value="Unassembled WGS sequence"/>
</dbReference>
<reference evidence="4 5" key="1">
    <citation type="submission" date="2017-11" db="EMBL/GenBank/DDBJ databases">
        <title>De novo assembly and phasing of dikaryotic genomes from two isolates of Puccinia coronata f. sp. avenae, the causal agent of oat crown rust.</title>
        <authorList>
            <person name="Miller M.E."/>
            <person name="Zhang Y."/>
            <person name="Omidvar V."/>
            <person name="Sperschneider J."/>
            <person name="Schwessinger B."/>
            <person name="Raley C."/>
            <person name="Palmer J.M."/>
            <person name="Garnica D."/>
            <person name="Upadhyaya N."/>
            <person name="Rathjen J."/>
            <person name="Taylor J.M."/>
            <person name="Park R.F."/>
            <person name="Dodds P.N."/>
            <person name="Hirsch C.D."/>
            <person name="Kianian S.F."/>
            <person name="Figueroa M."/>
        </authorList>
    </citation>
    <scope>NUCLEOTIDE SEQUENCE [LARGE SCALE GENOMIC DNA]</scope>
    <source>
        <strain evidence="3">12NC29</strain>
        <strain evidence="2">12SD80</strain>
    </source>
</reference>
<evidence type="ECO:0000313" key="3">
    <source>
        <dbReference type="EMBL" id="PLW13118.1"/>
    </source>
</evidence>
<organism evidence="3 4">
    <name type="scientific">Puccinia coronata f. sp. avenae</name>
    <dbReference type="NCBI Taxonomy" id="200324"/>
    <lineage>
        <taxon>Eukaryota</taxon>
        <taxon>Fungi</taxon>
        <taxon>Dikarya</taxon>
        <taxon>Basidiomycota</taxon>
        <taxon>Pucciniomycotina</taxon>
        <taxon>Pucciniomycetes</taxon>
        <taxon>Pucciniales</taxon>
        <taxon>Pucciniaceae</taxon>
        <taxon>Puccinia</taxon>
    </lineage>
</organism>
<protein>
    <submittedName>
        <fullName evidence="3">Uncharacterized protein</fullName>
    </submittedName>
</protein>
<evidence type="ECO:0000313" key="4">
    <source>
        <dbReference type="Proteomes" id="UP000235388"/>
    </source>
</evidence>
<evidence type="ECO:0000313" key="2">
    <source>
        <dbReference type="EMBL" id="PLW08855.1"/>
    </source>
</evidence>